<evidence type="ECO:0000256" key="6">
    <source>
        <dbReference type="SAM" id="MobiDB-lite"/>
    </source>
</evidence>
<accession>A0AAW1PIP3</accession>
<evidence type="ECO:0000256" key="2">
    <source>
        <dbReference type="ARBA" id="ARBA00009626"/>
    </source>
</evidence>
<dbReference type="PANTHER" id="PTHR13208">
    <property type="entry name" value="MEDIATOR OF RNA POLYMERASE II TRANSCRIPTION SUBUNIT 4"/>
    <property type="match status" value="1"/>
</dbReference>
<feature type="compositionally biased region" description="Low complexity" evidence="6">
    <location>
        <begin position="203"/>
        <end position="212"/>
    </location>
</feature>
<dbReference type="Proteomes" id="UP001465755">
    <property type="component" value="Unassembled WGS sequence"/>
</dbReference>
<dbReference type="GO" id="GO:0006357">
    <property type="term" value="P:regulation of transcription by RNA polymerase II"/>
    <property type="evidence" value="ECO:0007669"/>
    <property type="project" value="InterPro"/>
</dbReference>
<feature type="region of interest" description="Disordered" evidence="6">
    <location>
        <begin position="140"/>
        <end position="170"/>
    </location>
</feature>
<dbReference type="AlphaFoldDB" id="A0AAW1PIP3"/>
<keyword evidence="3" id="KW-0805">Transcription regulation</keyword>
<dbReference type="InterPro" id="IPR019258">
    <property type="entry name" value="Mediator_Med4"/>
</dbReference>
<organism evidence="7 8">
    <name type="scientific">Symbiochloris irregularis</name>
    <dbReference type="NCBI Taxonomy" id="706552"/>
    <lineage>
        <taxon>Eukaryota</taxon>
        <taxon>Viridiplantae</taxon>
        <taxon>Chlorophyta</taxon>
        <taxon>core chlorophytes</taxon>
        <taxon>Trebouxiophyceae</taxon>
        <taxon>Trebouxiales</taxon>
        <taxon>Trebouxiaceae</taxon>
        <taxon>Symbiochloris</taxon>
    </lineage>
</organism>
<dbReference type="GO" id="GO:0016592">
    <property type="term" value="C:mediator complex"/>
    <property type="evidence" value="ECO:0007669"/>
    <property type="project" value="InterPro"/>
</dbReference>
<comment type="subcellular location">
    <subcellularLocation>
        <location evidence="1">Nucleus</location>
    </subcellularLocation>
</comment>
<evidence type="ECO:0000313" key="8">
    <source>
        <dbReference type="Proteomes" id="UP001465755"/>
    </source>
</evidence>
<keyword evidence="8" id="KW-1185">Reference proteome</keyword>
<evidence type="ECO:0000256" key="5">
    <source>
        <dbReference type="ARBA" id="ARBA00023242"/>
    </source>
</evidence>
<gene>
    <name evidence="7" type="ORF">WJX73_002030</name>
</gene>
<dbReference type="PANTHER" id="PTHR13208:SF2">
    <property type="entry name" value="MEDIATOR OF RNA POLYMERASE II TRANSCRIPTION SUBUNIT 4"/>
    <property type="match status" value="1"/>
</dbReference>
<sequence length="234" mass="25484">MATHTEATTHLNVALPTSVQRLADQPLQKGTPKKLDARQRAVILDALGQLKGVIDRLLLLLARNTLPEVPDFCKDQASPEFVQQVITYAHKLCFTTFAPPGYSQQTPLRHFRPPAPQEWQMHSSLLHAFARKEEARQAAAERGLSAAQQAEAAQEAVAQEAGSQAAPTWAANQPVPQEDMQDVQHAPEWSAYGVNCRPVRRAAPNAPAKVANIHSTGPARPKVANSHSTGPARR</sequence>
<dbReference type="GO" id="GO:0070847">
    <property type="term" value="C:core mediator complex"/>
    <property type="evidence" value="ECO:0007669"/>
    <property type="project" value="TreeGrafter"/>
</dbReference>
<evidence type="ECO:0000313" key="7">
    <source>
        <dbReference type="EMBL" id="KAK9809665.1"/>
    </source>
</evidence>
<keyword evidence="5" id="KW-0539">Nucleus</keyword>
<protein>
    <submittedName>
        <fullName evidence="7">Uncharacterized protein</fullName>
    </submittedName>
</protein>
<evidence type="ECO:0000256" key="4">
    <source>
        <dbReference type="ARBA" id="ARBA00023163"/>
    </source>
</evidence>
<dbReference type="EMBL" id="JALJOQ010000017">
    <property type="protein sequence ID" value="KAK9809665.1"/>
    <property type="molecule type" value="Genomic_DNA"/>
</dbReference>
<evidence type="ECO:0000256" key="3">
    <source>
        <dbReference type="ARBA" id="ARBA00023015"/>
    </source>
</evidence>
<feature type="compositionally biased region" description="Low complexity" evidence="6">
    <location>
        <begin position="140"/>
        <end position="166"/>
    </location>
</feature>
<feature type="region of interest" description="Disordered" evidence="6">
    <location>
        <begin position="203"/>
        <end position="234"/>
    </location>
</feature>
<feature type="compositionally biased region" description="Polar residues" evidence="6">
    <location>
        <begin position="225"/>
        <end position="234"/>
    </location>
</feature>
<evidence type="ECO:0000256" key="1">
    <source>
        <dbReference type="ARBA" id="ARBA00004123"/>
    </source>
</evidence>
<proteinExistence type="inferred from homology"/>
<reference evidence="7 8" key="1">
    <citation type="journal article" date="2024" name="Nat. Commun.">
        <title>Phylogenomics reveals the evolutionary origins of lichenization in chlorophyte algae.</title>
        <authorList>
            <person name="Puginier C."/>
            <person name="Libourel C."/>
            <person name="Otte J."/>
            <person name="Skaloud P."/>
            <person name="Haon M."/>
            <person name="Grisel S."/>
            <person name="Petersen M."/>
            <person name="Berrin J.G."/>
            <person name="Delaux P.M."/>
            <person name="Dal Grande F."/>
            <person name="Keller J."/>
        </authorList>
    </citation>
    <scope>NUCLEOTIDE SEQUENCE [LARGE SCALE GENOMIC DNA]</scope>
    <source>
        <strain evidence="7 8">SAG 2036</strain>
    </source>
</reference>
<comment type="caution">
    <text evidence="7">The sequence shown here is derived from an EMBL/GenBank/DDBJ whole genome shotgun (WGS) entry which is preliminary data.</text>
</comment>
<comment type="similarity">
    <text evidence="2">Belongs to the Mediator complex subunit 4 family.</text>
</comment>
<dbReference type="GO" id="GO:0003712">
    <property type="term" value="F:transcription coregulator activity"/>
    <property type="evidence" value="ECO:0007669"/>
    <property type="project" value="InterPro"/>
</dbReference>
<keyword evidence="4" id="KW-0804">Transcription</keyword>
<name>A0AAW1PIP3_9CHLO</name>